<dbReference type="PANTHER" id="PTHR43214:SF24">
    <property type="entry name" value="TRANSCRIPTIONAL REGULATORY PROTEIN NARL-RELATED"/>
    <property type="match status" value="1"/>
</dbReference>
<keyword evidence="2 5" id="KW-0238">DNA-binding</keyword>
<dbReference type="PROSITE" id="PS50043">
    <property type="entry name" value="HTH_LUXR_2"/>
    <property type="match status" value="1"/>
</dbReference>
<evidence type="ECO:0000313" key="5">
    <source>
        <dbReference type="EMBL" id="MDR6510896.1"/>
    </source>
</evidence>
<keyword evidence="3" id="KW-0804">Transcription</keyword>
<dbReference type="InterPro" id="IPR039420">
    <property type="entry name" value="WalR-like"/>
</dbReference>
<comment type="caution">
    <text evidence="5">The sequence shown here is derived from an EMBL/GenBank/DDBJ whole genome shotgun (WGS) entry which is preliminary data.</text>
</comment>
<dbReference type="RefSeq" id="WP_309804920.1">
    <property type="nucleotide sequence ID" value="NZ_JAVDRD010000003.1"/>
</dbReference>
<dbReference type="PANTHER" id="PTHR43214">
    <property type="entry name" value="TWO-COMPONENT RESPONSE REGULATOR"/>
    <property type="match status" value="1"/>
</dbReference>
<dbReference type="EMBL" id="JAVDRD010000003">
    <property type="protein sequence ID" value="MDR6510896.1"/>
    <property type="molecule type" value="Genomic_DNA"/>
</dbReference>
<reference evidence="5 6" key="1">
    <citation type="submission" date="2023-07" db="EMBL/GenBank/DDBJ databases">
        <title>Sorghum-associated microbial communities from plants grown in Nebraska, USA.</title>
        <authorList>
            <person name="Schachtman D."/>
        </authorList>
    </citation>
    <scope>NUCLEOTIDE SEQUENCE [LARGE SCALE GENOMIC DNA]</scope>
    <source>
        <strain evidence="5 6">DS1027</strain>
    </source>
</reference>
<dbReference type="SUPFAM" id="SSF46894">
    <property type="entry name" value="C-terminal effector domain of the bipartite response regulators"/>
    <property type="match status" value="1"/>
</dbReference>
<dbReference type="InterPro" id="IPR000792">
    <property type="entry name" value="Tscrpt_reg_LuxR_C"/>
</dbReference>
<organism evidence="5 6">
    <name type="scientific">Novosphingobium capsulatum</name>
    <dbReference type="NCBI Taxonomy" id="13688"/>
    <lineage>
        <taxon>Bacteria</taxon>
        <taxon>Pseudomonadati</taxon>
        <taxon>Pseudomonadota</taxon>
        <taxon>Alphaproteobacteria</taxon>
        <taxon>Sphingomonadales</taxon>
        <taxon>Sphingomonadaceae</taxon>
        <taxon>Novosphingobium</taxon>
    </lineage>
</organism>
<dbReference type="Pfam" id="PF00196">
    <property type="entry name" value="GerE"/>
    <property type="match status" value="1"/>
</dbReference>
<protein>
    <submittedName>
        <fullName evidence="5">DNA-binding CsgD family transcriptional regulator</fullName>
    </submittedName>
</protein>
<gene>
    <name evidence="5" type="ORF">J2792_001762</name>
</gene>
<dbReference type="SMART" id="SM00421">
    <property type="entry name" value="HTH_LUXR"/>
    <property type="match status" value="1"/>
</dbReference>
<evidence type="ECO:0000313" key="6">
    <source>
        <dbReference type="Proteomes" id="UP001184150"/>
    </source>
</evidence>
<evidence type="ECO:0000259" key="4">
    <source>
        <dbReference type="PROSITE" id="PS50043"/>
    </source>
</evidence>
<evidence type="ECO:0000256" key="3">
    <source>
        <dbReference type="ARBA" id="ARBA00023163"/>
    </source>
</evidence>
<dbReference type="InterPro" id="IPR036388">
    <property type="entry name" value="WH-like_DNA-bd_sf"/>
</dbReference>
<evidence type="ECO:0000256" key="1">
    <source>
        <dbReference type="ARBA" id="ARBA00023015"/>
    </source>
</evidence>
<dbReference type="Proteomes" id="UP001184150">
    <property type="component" value="Unassembled WGS sequence"/>
</dbReference>
<dbReference type="Gene3D" id="1.10.10.10">
    <property type="entry name" value="Winged helix-like DNA-binding domain superfamily/Winged helix DNA-binding domain"/>
    <property type="match status" value="1"/>
</dbReference>
<feature type="domain" description="HTH luxR-type" evidence="4">
    <location>
        <begin position="293"/>
        <end position="358"/>
    </location>
</feature>
<keyword evidence="6" id="KW-1185">Reference proteome</keyword>
<sequence length="367" mass="38022">MFDAGLIGDIYEAAAVPERWLAVLQSLAERLGAQGSNLIRIGPQGMAITSTDGVRAMTEAFMEQGFNAQNTRVGRLMERGAHPGFLTDSDLHTSQELATLPIYAQFLTPHRADAGAATLVQGAGDDGLILAVEGFSSHAASRTAARQLDSLRPHLARALALSAQLRMQRLSAAVGALELVSVAAAVIDPVGRIEAMNALFTQAMDHLLTQRAGALRALHPACDSQLRAAIMGLQAGSGNPGGASLPLRDTAGLARHALHLVPLRGAGHDAFDSAGAVIILASAGNPSVPGADLIRALFDLTPAEARVARAVAQGLSPTDIAQRHAASPATVRTQLKHVFAKTGVTRQSELAVLLASLRSPADADAAS</sequence>
<accession>A0ABU1MKN8</accession>
<keyword evidence="1" id="KW-0805">Transcription regulation</keyword>
<name>A0ABU1MKN8_9SPHN</name>
<proteinExistence type="predicted"/>
<evidence type="ECO:0000256" key="2">
    <source>
        <dbReference type="ARBA" id="ARBA00023125"/>
    </source>
</evidence>
<dbReference type="InterPro" id="IPR016032">
    <property type="entry name" value="Sig_transdc_resp-reg_C-effctor"/>
</dbReference>
<dbReference type="GO" id="GO:0003677">
    <property type="term" value="F:DNA binding"/>
    <property type="evidence" value="ECO:0007669"/>
    <property type="project" value="UniProtKB-KW"/>
</dbReference>